<dbReference type="AlphaFoldDB" id="A0A139WTG3"/>
<evidence type="ECO:0000313" key="2">
    <source>
        <dbReference type="Proteomes" id="UP000076925"/>
    </source>
</evidence>
<reference evidence="1 2" key="1">
    <citation type="journal article" date="2013" name="Genome Biol. Evol.">
        <title>Genomes of Stigonematalean cyanobacteria (subsection V) and the evolution of oxygenic photosynthesis from prokaryotes to plastids.</title>
        <authorList>
            <person name="Dagan T."/>
            <person name="Roettger M."/>
            <person name="Stucken K."/>
            <person name="Landan G."/>
            <person name="Koch R."/>
            <person name="Major P."/>
            <person name="Gould S.B."/>
            <person name="Goremykin V.V."/>
            <person name="Rippka R."/>
            <person name="Tandeau de Marsac N."/>
            <person name="Gugger M."/>
            <person name="Lockhart P.J."/>
            <person name="Allen J.F."/>
            <person name="Brune I."/>
            <person name="Maus I."/>
            <person name="Puhler A."/>
            <person name="Martin W.F."/>
        </authorList>
    </citation>
    <scope>NUCLEOTIDE SEQUENCE [LARGE SCALE GENOMIC DNA]</scope>
    <source>
        <strain evidence="1 2">PCC 7110</strain>
    </source>
</reference>
<accession>A0A139WTG3</accession>
<name>A0A139WTG3_9CYAN</name>
<organism evidence="1 2">
    <name type="scientific">Scytonema hofmannii PCC 7110</name>
    <dbReference type="NCBI Taxonomy" id="128403"/>
    <lineage>
        <taxon>Bacteria</taxon>
        <taxon>Bacillati</taxon>
        <taxon>Cyanobacteriota</taxon>
        <taxon>Cyanophyceae</taxon>
        <taxon>Nostocales</taxon>
        <taxon>Scytonemataceae</taxon>
        <taxon>Scytonema</taxon>
    </lineage>
</organism>
<evidence type="ECO:0000313" key="1">
    <source>
        <dbReference type="EMBL" id="KYC35703.1"/>
    </source>
</evidence>
<proteinExistence type="predicted"/>
<gene>
    <name evidence="1" type="ORF">WA1_07810</name>
</gene>
<dbReference type="RefSeq" id="WP_017749083.1">
    <property type="nucleotide sequence ID" value="NZ_KQ976354.1"/>
</dbReference>
<protein>
    <submittedName>
        <fullName evidence="1">Uncharacterized protein</fullName>
    </submittedName>
</protein>
<sequence length="87" mass="9957">MILETRLPPDKAFEGFCREIEIYLKKIYYYLLSDNKNLLEQPGSPVCLPVAAYQQVLKIVGIMAYEEIGEDGQQVKESLEILMSKLS</sequence>
<comment type="caution">
    <text evidence="1">The sequence shown here is derived from an EMBL/GenBank/DDBJ whole genome shotgun (WGS) entry which is preliminary data.</text>
</comment>
<keyword evidence="2" id="KW-1185">Reference proteome</keyword>
<dbReference type="Proteomes" id="UP000076925">
    <property type="component" value="Unassembled WGS sequence"/>
</dbReference>
<dbReference type="EMBL" id="ANNX02000051">
    <property type="protein sequence ID" value="KYC35703.1"/>
    <property type="molecule type" value="Genomic_DNA"/>
</dbReference>